<accession>A0ABQ8UKR9</accession>
<reference evidence="2" key="1">
    <citation type="journal article" date="2022" name="bioRxiv">
        <title>Genomics of Preaxostyla Flagellates Illuminates Evolutionary Transitions and the Path Towards Mitochondrial Loss.</title>
        <authorList>
            <person name="Novak L.V.F."/>
            <person name="Treitli S.C."/>
            <person name="Pyrih J."/>
            <person name="Halakuc P."/>
            <person name="Pipaliya S.V."/>
            <person name="Vacek V."/>
            <person name="Brzon O."/>
            <person name="Soukal P."/>
            <person name="Eme L."/>
            <person name="Dacks J.B."/>
            <person name="Karnkowska A."/>
            <person name="Elias M."/>
            <person name="Hampl V."/>
        </authorList>
    </citation>
    <scope>NUCLEOTIDE SEQUENCE</scope>
    <source>
        <strain evidence="2">RCP-MX</strain>
    </source>
</reference>
<evidence type="ECO:0000256" key="1">
    <source>
        <dbReference type="SAM" id="MobiDB-lite"/>
    </source>
</evidence>
<dbReference type="Proteomes" id="UP001141327">
    <property type="component" value="Unassembled WGS sequence"/>
</dbReference>
<protein>
    <submittedName>
        <fullName evidence="2">Uncharacterized protein</fullName>
    </submittedName>
</protein>
<name>A0ABQ8UKR9_9EUKA</name>
<gene>
    <name evidence="2" type="ORF">PAPYR_4202</name>
</gene>
<dbReference type="EMBL" id="JAPMOS010000017">
    <property type="protein sequence ID" value="KAJ4459805.1"/>
    <property type="molecule type" value="Genomic_DNA"/>
</dbReference>
<feature type="region of interest" description="Disordered" evidence="1">
    <location>
        <begin position="132"/>
        <end position="159"/>
    </location>
</feature>
<evidence type="ECO:0000313" key="2">
    <source>
        <dbReference type="EMBL" id="KAJ4459805.1"/>
    </source>
</evidence>
<dbReference type="SUPFAM" id="SSF52047">
    <property type="entry name" value="RNI-like"/>
    <property type="match status" value="1"/>
</dbReference>
<keyword evidence="3" id="KW-1185">Reference proteome</keyword>
<comment type="caution">
    <text evidence="2">The sequence shown here is derived from an EMBL/GenBank/DDBJ whole genome shotgun (WGS) entry which is preliminary data.</text>
</comment>
<sequence>MEKATEDEPFMEDVAGTLELLGARLRCLCLRGTFPAWPQLAAALGRLPRLAELALYLLTAPGDLVLACPALQRLTLSANRFRSVVFDCPRLELLVIGIILRRLERFEPAGGHPPPNLCVRMQPHLAERFPWLQQRGGDGGRGGGRKGEGSELGRNMYPPRAPLRACWQRRTGE</sequence>
<evidence type="ECO:0000313" key="3">
    <source>
        <dbReference type="Proteomes" id="UP001141327"/>
    </source>
</evidence>
<proteinExistence type="predicted"/>
<organism evidence="2 3">
    <name type="scientific">Paratrimastix pyriformis</name>
    <dbReference type="NCBI Taxonomy" id="342808"/>
    <lineage>
        <taxon>Eukaryota</taxon>
        <taxon>Metamonada</taxon>
        <taxon>Preaxostyla</taxon>
        <taxon>Paratrimastigidae</taxon>
        <taxon>Paratrimastix</taxon>
    </lineage>
</organism>